<protein>
    <recommendedName>
        <fullName evidence="3">WG repeat-containing protein</fullName>
    </recommendedName>
</protein>
<dbReference type="PANTHER" id="PTHR37841:SF1">
    <property type="entry name" value="DUF3298 DOMAIN-CONTAINING PROTEIN"/>
    <property type="match status" value="1"/>
</dbReference>
<dbReference type="PROSITE" id="PS51257">
    <property type="entry name" value="PROKAR_LIPOPROTEIN"/>
    <property type="match status" value="1"/>
</dbReference>
<dbReference type="InterPro" id="IPR032774">
    <property type="entry name" value="WG_beta_rep"/>
</dbReference>
<dbReference type="Proteomes" id="UP000196386">
    <property type="component" value="Unassembled WGS sequence"/>
</dbReference>
<proteinExistence type="predicted"/>
<name>A0A1Y4M519_9FIRM</name>
<comment type="caution">
    <text evidence="1">The sequence shown here is derived from an EMBL/GenBank/DDBJ whole genome shotgun (WGS) entry which is preliminary data.</text>
</comment>
<sequence length="352" mass="40234">MEVPVKKIIFLMITVVLLVACTKSIDNIQPDDPGSQDLSNTSDFRYQPEMNSTENSIIPKPTAEIFQENGLWGVRKSKDVLIPPVYDMIQPNPYNENYFLVALLDQNPAGGKKEFPQAKWGCADINGEIVIPVEYFRLYPGSQSIAAEKRTETYKKEGVGLLDYNNKILVPFEYDMISGFSNGRYIISKQNRYGVMDETGKEMIAPMYDRILEFGKNGYAIAFNHYKGICKNAKSDFQPSIPDFYLFQYSVINRDGEAVYQCPYIFKSKDASFAEKLELKKDGYPVIHIDESRCQKEVIEINGAYGTWGSVNFKTYQNGYDTFYWGEYAGFQPIESILWDEAMPIIYGEYPS</sequence>
<evidence type="ECO:0008006" key="3">
    <source>
        <dbReference type="Google" id="ProtNLM"/>
    </source>
</evidence>
<dbReference type="OrthoDB" id="210273at2"/>
<dbReference type="EMBL" id="NFKP01000069">
    <property type="protein sequence ID" value="OUP63240.1"/>
    <property type="molecule type" value="Genomic_DNA"/>
</dbReference>
<accession>A0A1Y4M519</accession>
<reference evidence="2" key="1">
    <citation type="submission" date="2017-04" db="EMBL/GenBank/DDBJ databases">
        <title>Function of individual gut microbiota members based on whole genome sequencing of pure cultures obtained from chicken caecum.</title>
        <authorList>
            <person name="Medvecky M."/>
            <person name="Cejkova D."/>
            <person name="Polansky O."/>
            <person name="Karasova D."/>
            <person name="Kubasova T."/>
            <person name="Cizek A."/>
            <person name="Rychlik I."/>
        </authorList>
    </citation>
    <scope>NUCLEOTIDE SEQUENCE [LARGE SCALE GENOMIC DNA]</scope>
    <source>
        <strain evidence="2">An175</strain>
    </source>
</reference>
<dbReference type="PANTHER" id="PTHR37841">
    <property type="entry name" value="GLR2918 PROTEIN"/>
    <property type="match status" value="1"/>
</dbReference>
<dbReference type="AlphaFoldDB" id="A0A1Y4M519"/>
<evidence type="ECO:0000313" key="1">
    <source>
        <dbReference type="EMBL" id="OUP63240.1"/>
    </source>
</evidence>
<gene>
    <name evidence="1" type="ORF">B5F11_20590</name>
</gene>
<dbReference type="Pfam" id="PF14903">
    <property type="entry name" value="WG_beta_rep"/>
    <property type="match status" value="2"/>
</dbReference>
<organism evidence="1 2">
    <name type="scientific">Anaerotruncus colihominis</name>
    <dbReference type="NCBI Taxonomy" id="169435"/>
    <lineage>
        <taxon>Bacteria</taxon>
        <taxon>Bacillati</taxon>
        <taxon>Bacillota</taxon>
        <taxon>Clostridia</taxon>
        <taxon>Eubacteriales</taxon>
        <taxon>Oscillospiraceae</taxon>
        <taxon>Anaerotruncus</taxon>
    </lineage>
</organism>
<evidence type="ECO:0000313" key="2">
    <source>
        <dbReference type="Proteomes" id="UP000196386"/>
    </source>
</evidence>